<accession>A6GFD8</accession>
<dbReference type="InterPro" id="IPR050188">
    <property type="entry name" value="RluA_PseudoU_synthase"/>
</dbReference>
<evidence type="ECO:0000259" key="5">
    <source>
        <dbReference type="SMART" id="SM00363"/>
    </source>
</evidence>
<dbReference type="OrthoDB" id="128480at2"/>
<feature type="region of interest" description="Disordered" evidence="4">
    <location>
        <begin position="1"/>
        <end position="24"/>
    </location>
</feature>
<gene>
    <name evidence="6" type="ORF">PPSIR1_04283</name>
</gene>
<evidence type="ECO:0000313" key="6">
    <source>
        <dbReference type="EMBL" id="EDM75423.1"/>
    </source>
</evidence>
<evidence type="ECO:0000313" key="7">
    <source>
        <dbReference type="Proteomes" id="UP000005801"/>
    </source>
</evidence>
<sequence length="401" mass="42432">MTAMPSEPTSGPRHVEHTVTAEDAGERADVILGRRVPALSRRQARSLARAGHLRVDGLKRPPSTRAREGQVLRLALDDEPSSPELAARLDALEVLAETPDFVYVHKPAGVHTVALTPQQPGVLATAVAERWPECAGASEDPREGGAVHRLDRPTSGVVAFARSPEIWARARKAFSAEQVRKRYLAVCLDLGARERGAAMTWPPALPEGGLRGWVLPAEVEAHPRAELGSLAGIDTATATHPSFRVRAPLGRVAREAEIPSHTAVRLDGQRASSVVHPLAQASATSTGAQPWLLALELETGRRHQARCHLAWIGLPIVGDSLYGPRAGATPPTSGSTAAGSSPSSTSETAPGSSTGRSDMCELAHTPTSILLHAHGLDLSAAFPDERTVFAPVPAGFWPPSF</sequence>
<dbReference type="Pfam" id="PF01479">
    <property type="entry name" value="S4"/>
    <property type="match status" value="1"/>
</dbReference>
<feature type="compositionally biased region" description="Basic and acidic residues" evidence="4">
    <location>
        <begin position="13"/>
        <end position="24"/>
    </location>
</feature>
<protein>
    <submittedName>
        <fullName evidence="6">Pseudouridine synthase, RluD</fullName>
    </submittedName>
</protein>
<dbReference type="Proteomes" id="UP000005801">
    <property type="component" value="Unassembled WGS sequence"/>
</dbReference>
<dbReference type="eggNOG" id="COG0564">
    <property type="taxonomic scope" value="Bacteria"/>
</dbReference>
<dbReference type="SMART" id="SM00363">
    <property type="entry name" value="S4"/>
    <property type="match status" value="1"/>
</dbReference>
<dbReference type="SUPFAM" id="SSF55120">
    <property type="entry name" value="Pseudouridine synthase"/>
    <property type="match status" value="1"/>
</dbReference>
<dbReference type="InterPro" id="IPR002942">
    <property type="entry name" value="S4_RNA-bd"/>
</dbReference>
<name>A6GFD8_9BACT</name>
<proteinExistence type="inferred from homology"/>
<comment type="caution">
    <text evidence="6">The sequence shown here is derived from an EMBL/GenBank/DDBJ whole genome shotgun (WGS) entry which is preliminary data.</text>
</comment>
<evidence type="ECO:0000256" key="1">
    <source>
        <dbReference type="ARBA" id="ARBA00010876"/>
    </source>
</evidence>
<reference evidence="6 7" key="1">
    <citation type="submission" date="2007-06" db="EMBL/GenBank/DDBJ databases">
        <authorList>
            <person name="Shimkets L."/>
            <person name="Ferriera S."/>
            <person name="Johnson J."/>
            <person name="Kravitz S."/>
            <person name="Beeson K."/>
            <person name="Sutton G."/>
            <person name="Rogers Y.-H."/>
            <person name="Friedman R."/>
            <person name="Frazier M."/>
            <person name="Venter J.C."/>
        </authorList>
    </citation>
    <scope>NUCLEOTIDE SEQUENCE [LARGE SCALE GENOMIC DNA]</scope>
    <source>
        <strain evidence="6 7">SIR-1</strain>
    </source>
</reference>
<dbReference type="CDD" id="cd02869">
    <property type="entry name" value="PseudoU_synth_RluA_like"/>
    <property type="match status" value="1"/>
</dbReference>
<dbReference type="InterPro" id="IPR020103">
    <property type="entry name" value="PsdUridine_synth_cat_dom_sf"/>
</dbReference>
<dbReference type="Pfam" id="PF00849">
    <property type="entry name" value="PseudoU_synth_2"/>
    <property type="match status" value="1"/>
</dbReference>
<dbReference type="Gene3D" id="3.30.2350.10">
    <property type="entry name" value="Pseudouridine synthase"/>
    <property type="match status" value="1"/>
</dbReference>
<feature type="domain" description="RNA-binding S4" evidence="5">
    <location>
        <begin position="26"/>
        <end position="89"/>
    </location>
</feature>
<evidence type="ECO:0000256" key="4">
    <source>
        <dbReference type="SAM" id="MobiDB-lite"/>
    </source>
</evidence>
<dbReference type="CDD" id="cd00165">
    <property type="entry name" value="S4"/>
    <property type="match status" value="1"/>
</dbReference>
<evidence type="ECO:0000256" key="3">
    <source>
        <dbReference type="PROSITE-ProRule" id="PRU00182"/>
    </source>
</evidence>
<dbReference type="AlphaFoldDB" id="A6GFD8"/>
<evidence type="ECO:0000256" key="2">
    <source>
        <dbReference type="ARBA" id="ARBA00023235"/>
    </source>
</evidence>
<dbReference type="InterPro" id="IPR006145">
    <property type="entry name" value="PsdUridine_synth_RsuA/RluA"/>
</dbReference>
<dbReference type="GO" id="GO:0000455">
    <property type="term" value="P:enzyme-directed rRNA pseudouridine synthesis"/>
    <property type="evidence" value="ECO:0007669"/>
    <property type="project" value="TreeGrafter"/>
</dbReference>
<dbReference type="EMBL" id="ABCS01000092">
    <property type="protein sequence ID" value="EDM75423.1"/>
    <property type="molecule type" value="Genomic_DNA"/>
</dbReference>
<organism evidence="6 7">
    <name type="scientific">Plesiocystis pacifica SIR-1</name>
    <dbReference type="NCBI Taxonomy" id="391625"/>
    <lineage>
        <taxon>Bacteria</taxon>
        <taxon>Pseudomonadati</taxon>
        <taxon>Myxococcota</taxon>
        <taxon>Polyangia</taxon>
        <taxon>Nannocystales</taxon>
        <taxon>Nannocystaceae</taxon>
        <taxon>Plesiocystis</taxon>
    </lineage>
</organism>
<keyword evidence="7" id="KW-1185">Reference proteome</keyword>
<dbReference type="PANTHER" id="PTHR21600">
    <property type="entry name" value="MITOCHONDRIAL RNA PSEUDOURIDINE SYNTHASE"/>
    <property type="match status" value="1"/>
</dbReference>
<keyword evidence="3" id="KW-0694">RNA-binding</keyword>
<comment type="similarity">
    <text evidence="1">Belongs to the pseudouridine synthase RluA family.</text>
</comment>
<feature type="region of interest" description="Disordered" evidence="4">
    <location>
        <begin position="325"/>
        <end position="359"/>
    </location>
</feature>
<dbReference type="STRING" id="391625.PPSIR1_04283"/>
<dbReference type="Gene3D" id="3.10.290.10">
    <property type="entry name" value="RNA-binding S4 domain"/>
    <property type="match status" value="1"/>
</dbReference>
<keyword evidence="2" id="KW-0413">Isomerase</keyword>
<dbReference type="PROSITE" id="PS50889">
    <property type="entry name" value="S4"/>
    <property type="match status" value="1"/>
</dbReference>
<dbReference type="InterPro" id="IPR036986">
    <property type="entry name" value="S4_RNA-bd_sf"/>
</dbReference>
<feature type="compositionally biased region" description="Low complexity" evidence="4">
    <location>
        <begin position="326"/>
        <end position="355"/>
    </location>
</feature>
<dbReference type="PANTHER" id="PTHR21600:SF87">
    <property type="entry name" value="RNA PSEUDOURIDYLATE SYNTHASE DOMAIN-CONTAINING PROTEIN 1"/>
    <property type="match status" value="1"/>
</dbReference>
<dbReference type="GO" id="GO:0120159">
    <property type="term" value="F:rRNA pseudouridine synthase activity"/>
    <property type="evidence" value="ECO:0007669"/>
    <property type="project" value="UniProtKB-ARBA"/>
</dbReference>
<dbReference type="SUPFAM" id="SSF55174">
    <property type="entry name" value="Alpha-L RNA-binding motif"/>
    <property type="match status" value="1"/>
</dbReference>
<dbReference type="GO" id="GO:0003723">
    <property type="term" value="F:RNA binding"/>
    <property type="evidence" value="ECO:0007669"/>
    <property type="project" value="UniProtKB-KW"/>
</dbReference>